<sequence>MEDKPWEKPGLFKAKELEISQWIDAEAKHTDPIYLSDYPNKFKVIFCFQYWCKGCHTKGFPTLIKMIQEKQHNNDIVFLAIQTVFEGHKENSFENMVAIQKEYGLKIPFGHDAGDASTNNISKTMLNYRTEGTPWFILINEKNRVVFSDFI</sequence>
<dbReference type="Gene3D" id="3.40.30.10">
    <property type="entry name" value="Glutaredoxin"/>
    <property type="match status" value="1"/>
</dbReference>
<dbReference type="EMBL" id="QPIG01000005">
    <property type="protein sequence ID" value="RCU56573.1"/>
    <property type="molecule type" value="Genomic_DNA"/>
</dbReference>
<dbReference type="AlphaFoldDB" id="A0A368P2E1"/>
<evidence type="ECO:0000313" key="3">
    <source>
        <dbReference type="Proteomes" id="UP000252249"/>
    </source>
</evidence>
<protein>
    <submittedName>
        <fullName evidence="2">TlpA family protein disulfide reductase</fullName>
    </submittedName>
</protein>
<dbReference type="OrthoDB" id="9811352at2"/>
<dbReference type="Proteomes" id="UP000252249">
    <property type="component" value="Unassembled WGS sequence"/>
</dbReference>
<feature type="domain" description="Redoxin" evidence="1">
    <location>
        <begin position="28"/>
        <end position="147"/>
    </location>
</feature>
<keyword evidence="3" id="KW-1185">Reference proteome</keyword>
<evidence type="ECO:0000313" key="2">
    <source>
        <dbReference type="EMBL" id="RCU56573.1"/>
    </source>
</evidence>
<dbReference type="RefSeq" id="WP_072352278.1">
    <property type="nucleotide sequence ID" value="NZ_JAWVXR010000006.1"/>
</dbReference>
<comment type="caution">
    <text evidence="2">The sequence shown here is derived from an EMBL/GenBank/DDBJ whole genome shotgun (WGS) entry which is preliminary data.</text>
</comment>
<organism evidence="2 3">
    <name type="scientific">Oceanihabitans sediminis</name>
    <dbReference type="NCBI Taxonomy" id="1812012"/>
    <lineage>
        <taxon>Bacteria</taxon>
        <taxon>Pseudomonadati</taxon>
        <taxon>Bacteroidota</taxon>
        <taxon>Flavobacteriia</taxon>
        <taxon>Flavobacteriales</taxon>
        <taxon>Flavobacteriaceae</taxon>
        <taxon>Oceanihabitans</taxon>
    </lineage>
</organism>
<dbReference type="SUPFAM" id="SSF52833">
    <property type="entry name" value="Thioredoxin-like"/>
    <property type="match status" value="1"/>
</dbReference>
<gene>
    <name evidence="2" type="ORF">DU428_11810</name>
</gene>
<dbReference type="Pfam" id="PF08534">
    <property type="entry name" value="Redoxin"/>
    <property type="match status" value="1"/>
</dbReference>
<dbReference type="GO" id="GO:0016491">
    <property type="term" value="F:oxidoreductase activity"/>
    <property type="evidence" value="ECO:0007669"/>
    <property type="project" value="InterPro"/>
</dbReference>
<evidence type="ECO:0000259" key="1">
    <source>
        <dbReference type="Pfam" id="PF08534"/>
    </source>
</evidence>
<proteinExistence type="predicted"/>
<reference evidence="2 3" key="1">
    <citation type="submission" date="2018-07" db="EMBL/GenBank/DDBJ databases">
        <title>Oceanihabitans testaceum sp. nov., isolated from marine sediment.</title>
        <authorList>
            <person name="Li C.-M."/>
        </authorList>
    </citation>
    <scope>NUCLEOTIDE SEQUENCE [LARGE SCALE GENOMIC DNA]</scope>
    <source>
        <strain evidence="2 3">S9-10</strain>
    </source>
</reference>
<name>A0A368P2E1_9FLAO</name>
<accession>A0A368P2E1</accession>
<dbReference type="InterPro" id="IPR036249">
    <property type="entry name" value="Thioredoxin-like_sf"/>
</dbReference>
<dbReference type="InterPro" id="IPR013740">
    <property type="entry name" value="Redoxin"/>
</dbReference>